<dbReference type="AlphaFoldDB" id="A0A5B7HZD2"/>
<sequence>MNAGHFLPELVKVTQCRSQETYTVIQAIQVSINRLTFPLPNVTQALGNRYQGLREQAIGEKQASIDQPAPTLRALVITAFVAGTDRLGTLLGNLTLLQVVFTPSEVG</sequence>
<evidence type="ECO:0000313" key="1">
    <source>
        <dbReference type="EMBL" id="MPC74607.1"/>
    </source>
</evidence>
<dbReference type="EMBL" id="VSRR010039284">
    <property type="protein sequence ID" value="MPC74607.1"/>
    <property type="molecule type" value="Genomic_DNA"/>
</dbReference>
<reference evidence="1 2" key="1">
    <citation type="submission" date="2019-05" db="EMBL/GenBank/DDBJ databases">
        <title>Another draft genome of Portunus trituberculatus and its Hox gene families provides insights of decapod evolution.</title>
        <authorList>
            <person name="Jeong J.-H."/>
            <person name="Song I."/>
            <person name="Kim S."/>
            <person name="Choi T."/>
            <person name="Kim D."/>
            <person name="Ryu S."/>
            <person name="Kim W."/>
        </authorList>
    </citation>
    <scope>NUCLEOTIDE SEQUENCE [LARGE SCALE GENOMIC DNA]</scope>
    <source>
        <tissue evidence="1">Muscle</tissue>
    </source>
</reference>
<name>A0A5B7HZD2_PORTR</name>
<gene>
    <name evidence="1" type="ORF">E2C01_068973</name>
</gene>
<comment type="caution">
    <text evidence="1">The sequence shown here is derived from an EMBL/GenBank/DDBJ whole genome shotgun (WGS) entry which is preliminary data.</text>
</comment>
<evidence type="ECO:0000313" key="2">
    <source>
        <dbReference type="Proteomes" id="UP000324222"/>
    </source>
</evidence>
<accession>A0A5B7HZD2</accession>
<keyword evidence="2" id="KW-1185">Reference proteome</keyword>
<dbReference type="Proteomes" id="UP000324222">
    <property type="component" value="Unassembled WGS sequence"/>
</dbReference>
<protein>
    <submittedName>
        <fullName evidence="1">Uncharacterized protein</fullName>
    </submittedName>
</protein>
<organism evidence="1 2">
    <name type="scientific">Portunus trituberculatus</name>
    <name type="common">Swimming crab</name>
    <name type="synonym">Neptunus trituberculatus</name>
    <dbReference type="NCBI Taxonomy" id="210409"/>
    <lineage>
        <taxon>Eukaryota</taxon>
        <taxon>Metazoa</taxon>
        <taxon>Ecdysozoa</taxon>
        <taxon>Arthropoda</taxon>
        <taxon>Crustacea</taxon>
        <taxon>Multicrustacea</taxon>
        <taxon>Malacostraca</taxon>
        <taxon>Eumalacostraca</taxon>
        <taxon>Eucarida</taxon>
        <taxon>Decapoda</taxon>
        <taxon>Pleocyemata</taxon>
        <taxon>Brachyura</taxon>
        <taxon>Eubrachyura</taxon>
        <taxon>Portunoidea</taxon>
        <taxon>Portunidae</taxon>
        <taxon>Portuninae</taxon>
        <taxon>Portunus</taxon>
    </lineage>
</organism>
<proteinExistence type="predicted"/>